<dbReference type="PROSITE" id="PS00874">
    <property type="entry name" value="T2SP_F"/>
    <property type="match status" value="1"/>
</dbReference>
<evidence type="ECO:0000256" key="4">
    <source>
        <dbReference type="ARBA" id="ARBA00022475"/>
    </source>
</evidence>
<dbReference type="InterPro" id="IPR042094">
    <property type="entry name" value="T2SS_GspF_sf"/>
</dbReference>
<protein>
    <submittedName>
        <fullName evidence="13">Type II secretion system protein F</fullName>
    </submittedName>
</protein>
<dbReference type="InterPro" id="IPR018076">
    <property type="entry name" value="T2SS_GspF_dom"/>
</dbReference>
<feature type="domain" description="Type II secretion system protein GspF" evidence="12">
    <location>
        <begin position="81"/>
        <end position="204"/>
    </location>
</feature>
<keyword evidence="6 9" id="KW-0812">Transmembrane</keyword>
<evidence type="ECO:0000256" key="10">
    <source>
        <dbReference type="SAM" id="MobiDB-lite"/>
    </source>
</evidence>
<evidence type="ECO:0000256" key="8">
    <source>
        <dbReference type="ARBA" id="ARBA00023136"/>
    </source>
</evidence>
<feature type="compositionally biased region" description="Low complexity" evidence="10">
    <location>
        <begin position="50"/>
        <end position="59"/>
    </location>
</feature>
<evidence type="ECO:0000313" key="14">
    <source>
        <dbReference type="Proteomes" id="UP001321582"/>
    </source>
</evidence>
<dbReference type="InterPro" id="IPR001992">
    <property type="entry name" value="T2SS_GspF/T4SS_PilC_CS"/>
</dbReference>
<comment type="subcellular location">
    <subcellularLocation>
        <location evidence="1">Cell inner membrane</location>
        <topology evidence="1">Multi-pass membrane protein</topology>
    </subcellularLocation>
    <subcellularLocation>
        <location evidence="9">Cell membrane</location>
        <topology evidence="9">Multi-pass membrane protein</topology>
    </subcellularLocation>
</comment>
<keyword evidence="3 9" id="KW-0813">Transport</keyword>
<reference evidence="13 14" key="1">
    <citation type="submission" date="2022-11" db="EMBL/GenBank/DDBJ databases">
        <title>Haliovirga abyssi gen. nov., sp. nov., a mesophilic fermentative bacterium isolated from the Iheya North hydrothermal field and the proposal of Haliovirgaceae fam. nov.</title>
        <authorList>
            <person name="Miyazaki U."/>
            <person name="Tame A."/>
            <person name="Miyazaki J."/>
            <person name="Takai K."/>
            <person name="Sawayama S."/>
            <person name="Kitajima M."/>
            <person name="Okamoto A."/>
            <person name="Nakagawa S."/>
        </authorList>
    </citation>
    <scope>NUCLEOTIDE SEQUENCE [LARGE SCALE GENOMIC DNA]</scope>
    <source>
        <strain evidence="13 14">IC12</strain>
    </source>
</reference>
<feature type="transmembrane region" description="Helical" evidence="11">
    <location>
        <begin position="181"/>
        <end position="203"/>
    </location>
</feature>
<feature type="transmembrane region" description="Helical" evidence="11">
    <location>
        <begin position="233"/>
        <end position="253"/>
    </location>
</feature>
<keyword evidence="4" id="KW-1003">Cell membrane</keyword>
<evidence type="ECO:0000313" key="13">
    <source>
        <dbReference type="EMBL" id="BDU49566.1"/>
    </source>
</evidence>
<dbReference type="EMBL" id="AP027059">
    <property type="protein sequence ID" value="BDU49566.1"/>
    <property type="molecule type" value="Genomic_DNA"/>
</dbReference>
<dbReference type="Proteomes" id="UP001321582">
    <property type="component" value="Chromosome"/>
</dbReference>
<dbReference type="Pfam" id="PF00482">
    <property type="entry name" value="T2SSF"/>
    <property type="match status" value="2"/>
</dbReference>
<keyword evidence="7 11" id="KW-1133">Transmembrane helix</keyword>
<evidence type="ECO:0000259" key="12">
    <source>
        <dbReference type="Pfam" id="PF00482"/>
    </source>
</evidence>
<dbReference type="GO" id="GO:0005886">
    <property type="term" value="C:plasma membrane"/>
    <property type="evidence" value="ECO:0007669"/>
    <property type="project" value="UniProtKB-SubCell"/>
</dbReference>
<dbReference type="PRINTS" id="PR00812">
    <property type="entry name" value="BCTERIALGSPF"/>
</dbReference>
<evidence type="ECO:0000256" key="11">
    <source>
        <dbReference type="SAM" id="Phobius"/>
    </source>
</evidence>
<feature type="domain" description="Type II secretion system protein GspF" evidence="12">
    <location>
        <begin position="284"/>
        <end position="406"/>
    </location>
</feature>
<sequence>MFNFKYTAIDKQGNKKNGELQAKNEKDLKSALKAAGFILIKAQKKGGSKSGSSGSKSSSNKTGEKKVSMFSRVTLKELTIFSRQLATMISSGVTLLKAITILSEQNENPLFKQKLTQIKSDIESGQPFSNALSKHPKQFDKLYVSMVRAGEESGALEVVLNRLATSMEKNQELRGKVKGAMMYPAIVMIVALSITFMLLTFVVPTFTSMFKDAGMQLPGLTQKVVDVSDFLRVYWWVVIIGVILLVVGIKKYINTPKGRKKLDGLMLKLPIMGSFTRKVSVGRFTRTMATLLDSGVPILMAFDIVSETVGNEIISEAIMVAKSSIKEGNTIAKPLADSGEFPLMVTQMIEIGEESGSISEMLSKVADFNEREVEEAVAVVVSAMEPLAIVVMAIIVGTIVIAMFLPMFKLSDLAG</sequence>
<evidence type="ECO:0000256" key="2">
    <source>
        <dbReference type="ARBA" id="ARBA00005745"/>
    </source>
</evidence>
<dbReference type="InterPro" id="IPR003004">
    <property type="entry name" value="GspF/PilC"/>
</dbReference>
<gene>
    <name evidence="13" type="primary">pilC</name>
    <name evidence="13" type="ORF">HLVA_01350</name>
</gene>
<feature type="transmembrane region" description="Helical" evidence="11">
    <location>
        <begin position="387"/>
        <end position="408"/>
    </location>
</feature>
<feature type="region of interest" description="Disordered" evidence="10">
    <location>
        <begin position="45"/>
        <end position="64"/>
    </location>
</feature>
<keyword evidence="14" id="KW-1185">Reference proteome</keyword>
<name>A0AAU9D7L9_9FUSO</name>
<dbReference type="GO" id="GO:0015628">
    <property type="term" value="P:protein secretion by the type II secretion system"/>
    <property type="evidence" value="ECO:0007669"/>
    <property type="project" value="TreeGrafter"/>
</dbReference>
<evidence type="ECO:0000256" key="1">
    <source>
        <dbReference type="ARBA" id="ARBA00004429"/>
    </source>
</evidence>
<dbReference type="AlphaFoldDB" id="A0AAU9D7L9"/>
<evidence type="ECO:0000256" key="6">
    <source>
        <dbReference type="ARBA" id="ARBA00022692"/>
    </source>
</evidence>
<keyword evidence="5" id="KW-0997">Cell inner membrane</keyword>
<dbReference type="PANTHER" id="PTHR30012:SF0">
    <property type="entry name" value="TYPE II SECRETION SYSTEM PROTEIN F-RELATED"/>
    <property type="match status" value="1"/>
</dbReference>
<evidence type="ECO:0000256" key="7">
    <source>
        <dbReference type="ARBA" id="ARBA00022989"/>
    </source>
</evidence>
<evidence type="ECO:0000256" key="5">
    <source>
        <dbReference type="ARBA" id="ARBA00022519"/>
    </source>
</evidence>
<organism evidence="13 14">
    <name type="scientific">Haliovirga abyssi</name>
    <dbReference type="NCBI Taxonomy" id="2996794"/>
    <lineage>
        <taxon>Bacteria</taxon>
        <taxon>Fusobacteriati</taxon>
        <taxon>Fusobacteriota</taxon>
        <taxon>Fusobacteriia</taxon>
        <taxon>Fusobacteriales</taxon>
        <taxon>Haliovirgaceae</taxon>
        <taxon>Haliovirga</taxon>
    </lineage>
</organism>
<dbReference type="KEGG" id="haby:HLVA_01350"/>
<dbReference type="RefSeq" id="WP_307904518.1">
    <property type="nucleotide sequence ID" value="NZ_AP027059.1"/>
</dbReference>
<evidence type="ECO:0000256" key="3">
    <source>
        <dbReference type="ARBA" id="ARBA00022448"/>
    </source>
</evidence>
<accession>A0AAU9D7L9</accession>
<comment type="similarity">
    <text evidence="2 9">Belongs to the GSP F family.</text>
</comment>
<keyword evidence="8 11" id="KW-0472">Membrane</keyword>
<dbReference type="FunFam" id="1.20.81.30:FF:000001">
    <property type="entry name" value="Type II secretion system protein F"/>
    <property type="match status" value="2"/>
</dbReference>
<proteinExistence type="inferred from homology"/>
<dbReference type="PANTHER" id="PTHR30012">
    <property type="entry name" value="GENERAL SECRETION PATHWAY PROTEIN"/>
    <property type="match status" value="1"/>
</dbReference>
<dbReference type="Gene3D" id="1.20.81.30">
    <property type="entry name" value="Type II secretion system (T2SS), domain F"/>
    <property type="match status" value="2"/>
</dbReference>
<evidence type="ECO:0000256" key="9">
    <source>
        <dbReference type="RuleBase" id="RU003923"/>
    </source>
</evidence>